<dbReference type="InterPro" id="IPR002475">
    <property type="entry name" value="Bcl2-like"/>
</dbReference>
<dbReference type="PANTHER" id="PTHR11256:SF41">
    <property type="entry name" value="BCL-2 HOMOLOGOUS ANTAGONIST_KILLER"/>
    <property type="match status" value="1"/>
</dbReference>
<dbReference type="Proteomes" id="UP001174909">
    <property type="component" value="Unassembled WGS sequence"/>
</dbReference>
<keyword evidence="7" id="KW-1185">Reference proteome</keyword>
<keyword evidence="2" id="KW-0053">Apoptosis</keyword>
<evidence type="ECO:0000259" key="5">
    <source>
        <dbReference type="SMART" id="SM00337"/>
    </source>
</evidence>
<evidence type="ECO:0000256" key="4">
    <source>
        <dbReference type="SAM" id="Phobius"/>
    </source>
</evidence>
<dbReference type="Gene3D" id="1.10.437.10">
    <property type="entry name" value="Blc2-like"/>
    <property type="match status" value="1"/>
</dbReference>
<reference evidence="6" key="1">
    <citation type="submission" date="2023-03" db="EMBL/GenBank/DDBJ databases">
        <authorList>
            <person name="Steffen K."/>
            <person name="Cardenas P."/>
        </authorList>
    </citation>
    <scope>NUCLEOTIDE SEQUENCE</scope>
</reference>
<dbReference type="PANTHER" id="PTHR11256">
    <property type="entry name" value="BCL-2 RELATED"/>
    <property type="match status" value="1"/>
</dbReference>
<proteinExistence type="inferred from homology"/>
<evidence type="ECO:0000313" key="7">
    <source>
        <dbReference type="Proteomes" id="UP001174909"/>
    </source>
</evidence>
<dbReference type="SUPFAM" id="SSF56854">
    <property type="entry name" value="Bcl-2 inhibitors of programmed cell death"/>
    <property type="match status" value="1"/>
</dbReference>
<dbReference type="GO" id="GO:0097192">
    <property type="term" value="P:extrinsic apoptotic signaling pathway in absence of ligand"/>
    <property type="evidence" value="ECO:0007669"/>
    <property type="project" value="TreeGrafter"/>
</dbReference>
<dbReference type="Pfam" id="PF00452">
    <property type="entry name" value="Bcl-2"/>
    <property type="match status" value="1"/>
</dbReference>
<evidence type="ECO:0000256" key="3">
    <source>
        <dbReference type="SAM" id="MobiDB-lite"/>
    </source>
</evidence>
<dbReference type="GO" id="GO:0001836">
    <property type="term" value="P:release of cytochrome c from mitochondria"/>
    <property type="evidence" value="ECO:0007669"/>
    <property type="project" value="TreeGrafter"/>
</dbReference>
<dbReference type="SMART" id="SM00337">
    <property type="entry name" value="BCL"/>
    <property type="match status" value="1"/>
</dbReference>
<comment type="caution">
    <text evidence="6">The sequence shown here is derived from an EMBL/GenBank/DDBJ whole genome shotgun (WGS) entry which is preliminary data.</text>
</comment>
<dbReference type="AlphaFoldDB" id="A0AA35X3Y4"/>
<dbReference type="GO" id="GO:0051400">
    <property type="term" value="F:BH domain binding"/>
    <property type="evidence" value="ECO:0007669"/>
    <property type="project" value="TreeGrafter"/>
</dbReference>
<feature type="domain" description="Bcl-2 Bcl-2 homology region 1-3" evidence="5">
    <location>
        <begin position="82"/>
        <end position="192"/>
    </location>
</feature>
<keyword evidence="4" id="KW-1133">Transmembrane helix</keyword>
<dbReference type="GO" id="GO:0005741">
    <property type="term" value="C:mitochondrial outer membrane"/>
    <property type="evidence" value="ECO:0007669"/>
    <property type="project" value="TreeGrafter"/>
</dbReference>
<evidence type="ECO:0000256" key="2">
    <source>
        <dbReference type="ARBA" id="ARBA00022703"/>
    </source>
</evidence>
<keyword evidence="4" id="KW-0812">Transmembrane</keyword>
<dbReference type="InterPro" id="IPR046371">
    <property type="entry name" value="Bcl-2_BH1-3"/>
</dbReference>
<accession>A0AA35X3Y4</accession>
<dbReference type="GO" id="GO:0008630">
    <property type="term" value="P:intrinsic apoptotic signaling pathway in response to DNA damage"/>
    <property type="evidence" value="ECO:0007669"/>
    <property type="project" value="TreeGrafter"/>
</dbReference>
<organism evidence="6 7">
    <name type="scientific">Geodia barretti</name>
    <name type="common">Barrett's horny sponge</name>
    <dbReference type="NCBI Taxonomy" id="519541"/>
    <lineage>
        <taxon>Eukaryota</taxon>
        <taxon>Metazoa</taxon>
        <taxon>Porifera</taxon>
        <taxon>Demospongiae</taxon>
        <taxon>Heteroscleromorpha</taxon>
        <taxon>Tetractinellida</taxon>
        <taxon>Astrophorina</taxon>
        <taxon>Geodiidae</taxon>
        <taxon>Geodia</taxon>
    </lineage>
</organism>
<evidence type="ECO:0000256" key="1">
    <source>
        <dbReference type="ARBA" id="ARBA00009458"/>
    </source>
</evidence>
<feature type="region of interest" description="Disordered" evidence="3">
    <location>
        <begin position="1"/>
        <end position="28"/>
    </location>
</feature>
<sequence length="206" mass="23743">MASKQKVYPVDSKQKLQEHEEENSDELRDTKDAFYQYVFAKASRDRQLSQTEAVTLKEVKAELESSEETHGSGDAAEMGRRLAEIGDEVDALYHDEMVDIVQMTGSPERAYGVFVDVVKNLFEWDETTHRANITIGRLGALLAYAYHLCKHYIKTNARVNLVVTFLGVVTTWLFRFLIKAKFYEWLESMGGWVSQYYTVLCLRNFC</sequence>
<evidence type="ECO:0000313" key="6">
    <source>
        <dbReference type="EMBL" id="CAI8036927.1"/>
    </source>
</evidence>
<dbReference type="GO" id="GO:0015288">
    <property type="term" value="F:porin activity"/>
    <property type="evidence" value="ECO:0007669"/>
    <property type="project" value="TreeGrafter"/>
</dbReference>
<keyword evidence="4" id="KW-0472">Membrane</keyword>
<dbReference type="GO" id="GO:0042981">
    <property type="term" value="P:regulation of apoptotic process"/>
    <property type="evidence" value="ECO:0007669"/>
    <property type="project" value="InterPro"/>
</dbReference>
<dbReference type="InterPro" id="IPR036834">
    <property type="entry name" value="Bcl-2-like_sf"/>
</dbReference>
<comment type="similarity">
    <text evidence="1">Belongs to the Bcl-2 family.</text>
</comment>
<feature type="transmembrane region" description="Helical" evidence="4">
    <location>
        <begin position="159"/>
        <end position="178"/>
    </location>
</feature>
<protein>
    <submittedName>
        <fullName evidence="6">Bcl-2 homologous antagonist/killer</fullName>
    </submittedName>
</protein>
<dbReference type="InterPro" id="IPR026298">
    <property type="entry name" value="Bcl-2_fam"/>
</dbReference>
<gene>
    <name evidence="6" type="ORF">GBAR_LOCUS20685</name>
</gene>
<dbReference type="PROSITE" id="PS50062">
    <property type="entry name" value="BCL2_FAMILY"/>
    <property type="match status" value="1"/>
</dbReference>
<dbReference type="EMBL" id="CASHTH010002908">
    <property type="protein sequence ID" value="CAI8036927.1"/>
    <property type="molecule type" value="Genomic_DNA"/>
</dbReference>
<name>A0AA35X3Y4_GEOBA</name>